<evidence type="ECO:0000313" key="2">
    <source>
        <dbReference type="EMBL" id="KAA1175340.1"/>
    </source>
</evidence>
<accession>A0A5B0VKU0</accession>
<dbReference type="Proteomes" id="UP000323608">
    <property type="component" value="Unassembled WGS sequence"/>
</dbReference>
<sequence length="281" mass="30316">MVVTAQPLILDHAVVGVLDWLDEAAAIYRKLGFALTPRGYHTLGSINHLAVFGENYLELLGFPPDSDGKRADLWSYPIGLNGLAFRTTDAASLQRELADAGKPVTEWRDFSRPVDVGGVEKSANFRTFQIGKEAISNGRFFFCQHNTPELVWQPRNQSHPNGVLDIVDVFIVSRAPQTPTELLGGFANIAASDINSDGIAIRAGTVTLHILSEVDAASRFGPSIPTDFDGNERKVALGLKVRSLEATADVLAQGGFSPRAFEDGLLVDAGAANGVALWFKE</sequence>
<dbReference type="PANTHER" id="PTHR40265:SF1">
    <property type="entry name" value="GLYOXALASE-LIKE DOMAIN-CONTAINING PROTEIN"/>
    <property type="match status" value="1"/>
</dbReference>
<feature type="domain" description="VOC" evidence="1">
    <location>
        <begin position="9"/>
        <end position="145"/>
    </location>
</feature>
<dbReference type="Pfam" id="PF13468">
    <property type="entry name" value="Glyoxalase_3"/>
    <property type="match status" value="1"/>
</dbReference>
<dbReference type="SUPFAM" id="SSF54593">
    <property type="entry name" value="Glyoxalase/Bleomycin resistance protein/Dihydroxybiphenyl dioxygenase"/>
    <property type="match status" value="1"/>
</dbReference>
<comment type="caution">
    <text evidence="2">The sequence shown here is derived from an EMBL/GenBank/DDBJ whole genome shotgun (WGS) entry which is preliminary data.</text>
</comment>
<reference evidence="2 3" key="1">
    <citation type="submission" date="2019-07" db="EMBL/GenBank/DDBJ databases">
        <title>The Draft Genome Sequence of Rhizobium tropici SARCC-755 Associated with Superior Nodulation on Pigeonpea (Cajanus cajan (L.) Millsp.).</title>
        <authorList>
            <person name="Bopape F.L."/>
            <person name="Hassen A.I."/>
            <person name="Swanevelder Z.H."/>
            <person name="Gwata E.T."/>
        </authorList>
    </citation>
    <scope>NUCLEOTIDE SEQUENCE [LARGE SCALE GENOMIC DNA]</scope>
    <source>
        <strain evidence="2 3">SARCC-755</strain>
    </source>
</reference>
<dbReference type="RefSeq" id="WP_149638055.1">
    <property type="nucleotide sequence ID" value="NZ_VNIP01000019.1"/>
</dbReference>
<dbReference type="PROSITE" id="PS51819">
    <property type="entry name" value="VOC"/>
    <property type="match status" value="1"/>
</dbReference>
<dbReference type="InterPro" id="IPR037523">
    <property type="entry name" value="VOC_core"/>
</dbReference>
<name>A0A5B0VKU0_RHITR</name>
<dbReference type="EMBL" id="VNIP01000019">
    <property type="protein sequence ID" value="KAA1175340.1"/>
    <property type="molecule type" value="Genomic_DNA"/>
</dbReference>
<gene>
    <name evidence="2" type="ORF">FP026_29225</name>
</gene>
<evidence type="ECO:0000259" key="1">
    <source>
        <dbReference type="PROSITE" id="PS51819"/>
    </source>
</evidence>
<dbReference type="AlphaFoldDB" id="A0A5B0VKU0"/>
<proteinExistence type="predicted"/>
<dbReference type="PANTHER" id="PTHR40265">
    <property type="entry name" value="BLL2707 PROTEIN"/>
    <property type="match status" value="1"/>
</dbReference>
<evidence type="ECO:0000313" key="3">
    <source>
        <dbReference type="Proteomes" id="UP000323608"/>
    </source>
</evidence>
<dbReference type="InterPro" id="IPR029068">
    <property type="entry name" value="Glyas_Bleomycin-R_OHBP_Dase"/>
</dbReference>
<dbReference type="OrthoDB" id="9812467at2"/>
<dbReference type="Gene3D" id="3.10.180.10">
    <property type="entry name" value="2,3-Dihydroxybiphenyl 1,2-Dioxygenase, domain 1"/>
    <property type="match status" value="1"/>
</dbReference>
<dbReference type="InterPro" id="IPR025870">
    <property type="entry name" value="Glyoxalase-like_dom"/>
</dbReference>
<organism evidence="2 3">
    <name type="scientific">Rhizobium tropici</name>
    <dbReference type="NCBI Taxonomy" id="398"/>
    <lineage>
        <taxon>Bacteria</taxon>
        <taxon>Pseudomonadati</taxon>
        <taxon>Pseudomonadota</taxon>
        <taxon>Alphaproteobacteria</taxon>
        <taxon>Hyphomicrobiales</taxon>
        <taxon>Rhizobiaceae</taxon>
        <taxon>Rhizobium/Agrobacterium group</taxon>
        <taxon>Rhizobium</taxon>
    </lineage>
</organism>
<protein>
    <submittedName>
        <fullName evidence="2">VOC family protein</fullName>
    </submittedName>
</protein>